<sequence>MINDNSLDQPQPSLTPGWGWRDLFITLLVIGVGGSLTILGLRFVADIANWDTSRGFISLPVYLAGMLLYLIIGGAILAVIGPRAGWRDLGLQWPHWMYLALVPPVFIFGMGMMFLTNLGVVLLFGEFQNPQIESLSGGQPFGLSELLALLILVAGIVPLVEELFFRGVIHHLLRRRFSAAVTIVLGAAIFAVVHFIPVLVPGLFVAGLCLGYLREQSGSIWPSVLFHMLQNTLALLAMAFVLATGGGAG</sequence>
<reference evidence="4" key="1">
    <citation type="journal article" date="2011" name="BMC Genomics">
        <title>Complete genome sequence of the filamentous anoxygenic phototrophic bacterium Chloroflexus aurantiacus.</title>
        <authorList>
            <person name="Tang K.H."/>
            <person name="Barry K."/>
            <person name="Chertkov O."/>
            <person name="Dalin E."/>
            <person name="Han C.S."/>
            <person name="Hauser L.J."/>
            <person name="Honchak B.M."/>
            <person name="Karbach L.E."/>
            <person name="Land M.L."/>
            <person name="Lapidus A."/>
            <person name="Larimer F.W."/>
            <person name="Mikhailova N."/>
            <person name="Pitluck S."/>
            <person name="Pierson B.K."/>
            <person name="Blankenship R.E."/>
        </authorList>
    </citation>
    <scope>NUCLEOTIDE SEQUENCE [LARGE SCALE GENOMIC DNA]</scope>
    <source>
        <strain evidence="4">ATCC 29366 / DSM 635 / J-10-fl</strain>
    </source>
</reference>
<evidence type="ECO:0000313" key="4">
    <source>
        <dbReference type="Proteomes" id="UP000002008"/>
    </source>
</evidence>
<dbReference type="RefSeq" id="WP_012259274.1">
    <property type="nucleotide sequence ID" value="NC_010175.1"/>
</dbReference>
<feature type="transmembrane region" description="Helical" evidence="1">
    <location>
        <begin position="101"/>
        <end position="125"/>
    </location>
</feature>
<name>A9WKJ3_CHLAA</name>
<dbReference type="Pfam" id="PF02517">
    <property type="entry name" value="Rce1-like"/>
    <property type="match status" value="1"/>
</dbReference>
<dbReference type="STRING" id="324602.Caur_3436"/>
<keyword evidence="4" id="KW-1185">Reference proteome</keyword>
<dbReference type="HOGENOM" id="CLU_1136427_0_0_0"/>
<proteinExistence type="predicted"/>
<dbReference type="GO" id="GO:0004175">
    <property type="term" value="F:endopeptidase activity"/>
    <property type="evidence" value="ECO:0007669"/>
    <property type="project" value="UniProtKB-ARBA"/>
</dbReference>
<dbReference type="Proteomes" id="UP000002008">
    <property type="component" value="Chromosome"/>
</dbReference>
<dbReference type="KEGG" id="cau:Caur_3436"/>
<protein>
    <submittedName>
        <fullName evidence="3">Abortive infection protein</fullName>
    </submittedName>
</protein>
<keyword evidence="1" id="KW-0812">Transmembrane</keyword>
<evidence type="ECO:0000256" key="1">
    <source>
        <dbReference type="SAM" id="Phobius"/>
    </source>
</evidence>
<dbReference type="AlphaFoldDB" id="A9WKJ3"/>
<dbReference type="eggNOG" id="COG1266">
    <property type="taxonomic scope" value="Bacteria"/>
</dbReference>
<dbReference type="EMBL" id="CP000909">
    <property type="protein sequence ID" value="ABY36621.1"/>
    <property type="molecule type" value="Genomic_DNA"/>
</dbReference>
<dbReference type="EnsemblBacteria" id="ABY36621">
    <property type="protein sequence ID" value="ABY36621"/>
    <property type="gene ID" value="Caur_3436"/>
</dbReference>
<feature type="transmembrane region" description="Helical" evidence="1">
    <location>
        <begin position="224"/>
        <end position="243"/>
    </location>
</feature>
<feature type="transmembrane region" description="Helical" evidence="1">
    <location>
        <begin position="146"/>
        <end position="169"/>
    </location>
</feature>
<evidence type="ECO:0000259" key="2">
    <source>
        <dbReference type="Pfam" id="PF02517"/>
    </source>
</evidence>
<feature type="transmembrane region" description="Helical" evidence="1">
    <location>
        <begin position="56"/>
        <end position="81"/>
    </location>
</feature>
<dbReference type="PATRIC" id="fig|324602.8.peg.3867"/>
<dbReference type="PANTHER" id="PTHR36435:SF1">
    <property type="entry name" value="CAAX AMINO TERMINAL PROTEASE FAMILY PROTEIN"/>
    <property type="match status" value="1"/>
</dbReference>
<keyword evidence="1" id="KW-1133">Transmembrane helix</keyword>
<dbReference type="PANTHER" id="PTHR36435">
    <property type="entry name" value="SLR1288 PROTEIN"/>
    <property type="match status" value="1"/>
</dbReference>
<organism evidence="3 4">
    <name type="scientific">Chloroflexus aurantiacus (strain ATCC 29366 / DSM 635 / J-10-fl)</name>
    <dbReference type="NCBI Taxonomy" id="324602"/>
    <lineage>
        <taxon>Bacteria</taxon>
        <taxon>Bacillati</taxon>
        <taxon>Chloroflexota</taxon>
        <taxon>Chloroflexia</taxon>
        <taxon>Chloroflexales</taxon>
        <taxon>Chloroflexineae</taxon>
        <taxon>Chloroflexaceae</taxon>
        <taxon>Chloroflexus</taxon>
    </lineage>
</organism>
<feature type="domain" description="CAAX prenyl protease 2/Lysostaphin resistance protein A-like" evidence="2">
    <location>
        <begin position="146"/>
        <end position="232"/>
    </location>
</feature>
<evidence type="ECO:0000313" key="3">
    <source>
        <dbReference type="EMBL" id="ABY36621.1"/>
    </source>
</evidence>
<keyword evidence="1" id="KW-0472">Membrane</keyword>
<dbReference type="GO" id="GO:0080120">
    <property type="term" value="P:CAAX-box protein maturation"/>
    <property type="evidence" value="ECO:0007669"/>
    <property type="project" value="UniProtKB-ARBA"/>
</dbReference>
<dbReference type="InterPro" id="IPR052710">
    <property type="entry name" value="CAAX_protease"/>
</dbReference>
<feature type="transmembrane region" description="Helical" evidence="1">
    <location>
        <begin position="181"/>
        <end position="212"/>
    </location>
</feature>
<dbReference type="InParanoid" id="A9WKJ3"/>
<gene>
    <name evidence="3" type="ordered locus">Caur_3436</name>
</gene>
<dbReference type="InterPro" id="IPR003675">
    <property type="entry name" value="Rce1/LyrA-like_dom"/>
</dbReference>
<accession>A9WKJ3</accession>
<feature type="transmembrane region" description="Helical" evidence="1">
    <location>
        <begin position="23"/>
        <end position="44"/>
    </location>
</feature>